<dbReference type="InterPro" id="IPR001223">
    <property type="entry name" value="Glyco_hydro18_cat"/>
</dbReference>
<dbReference type="InterPro" id="IPR003610">
    <property type="entry name" value="CBM5/12"/>
</dbReference>
<evidence type="ECO:0000259" key="11">
    <source>
        <dbReference type="PROSITE" id="PS51910"/>
    </source>
</evidence>
<dbReference type="Pfam" id="PF08329">
    <property type="entry name" value="ChitinaseA_N"/>
    <property type="match status" value="1"/>
</dbReference>
<dbReference type="EC" id="3.2.1.14" evidence="3"/>
<evidence type="ECO:0000256" key="5">
    <source>
        <dbReference type="ARBA" id="ARBA00023024"/>
    </source>
</evidence>
<dbReference type="InterPro" id="IPR035986">
    <property type="entry name" value="PKD_dom_sf"/>
</dbReference>
<keyword evidence="13" id="KW-1185">Reference proteome</keyword>
<comment type="similarity">
    <text evidence="2">Belongs to the glycosyl hydrolase 18 family. Chitinase class II subfamily.</text>
</comment>
<dbReference type="InterPro" id="IPR050314">
    <property type="entry name" value="Glycosyl_Hydrlase_18"/>
</dbReference>
<dbReference type="CDD" id="cd02848">
    <property type="entry name" value="E_set_Chitinase_N"/>
    <property type="match status" value="1"/>
</dbReference>
<reference evidence="12 13" key="1">
    <citation type="submission" date="2023-03" db="EMBL/GenBank/DDBJ databases">
        <title>Draft genome sequence of Thalassotalea insulae KCTC 62186T.</title>
        <authorList>
            <person name="Sawabe T."/>
        </authorList>
    </citation>
    <scope>NUCLEOTIDE SEQUENCE [LARGE SCALE GENOMIC DNA]</scope>
    <source>
        <strain evidence="12 13">KCTC 62186</strain>
    </source>
</reference>
<dbReference type="SUPFAM" id="SSF51055">
    <property type="entry name" value="Carbohydrate binding domain"/>
    <property type="match status" value="2"/>
</dbReference>
<evidence type="ECO:0000256" key="9">
    <source>
        <dbReference type="RuleBase" id="RU000489"/>
    </source>
</evidence>
<dbReference type="Gene3D" id="2.10.10.20">
    <property type="entry name" value="Carbohydrate-binding module superfamily 5/12"/>
    <property type="match status" value="2"/>
</dbReference>
<dbReference type="RefSeq" id="WP_284243306.1">
    <property type="nucleotide sequence ID" value="NZ_BSST01000001.1"/>
</dbReference>
<dbReference type="PANTHER" id="PTHR11177:SF317">
    <property type="entry name" value="CHITINASE 12-RELATED"/>
    <property type="match status" value="1"/>
</dbReference>
<evidence type="ECO:0000256" key="8">
    <source>
        <dbReference type="ARBA" id="ARBA00023326"/>
    </source>
</evidence>
<feature type="domain" description="GH18" evidence="11">
    <location>
        <begin position="159"/>
        <end position="588"/>
    </location>
</feature>
<dbReference type="CDD" id="cd12215">
    <property type="entry name" value="ChiC_BD"/>
    <property type="match status" value="2"/>
</dbReference>
<evidence type="ECO:0000256" key="1">
    <source>
        <dbReference type="ARBA" id="ARBA00000822"/>
    </source>
</evidence>
<accession>A0ABQ6GN78</accession>
<dbReference type="InterPro" id="IPR029070">
    <property type="entry name" value="Chitinase_insertion_sf"/>
</dbReference>
<gene>
    <name evidence="12" type="ORF">tinsulaeT_07930</name>
</gene>
<dbReference type="InterPro" id="IPR013540">
    <property type="entry name" value="ChitinaseA_N"/>
</dbReference>
<dbReference type="PANTHER" id="PTHR11177">
    <property type="entry name" value="CHITINASE"/>
    <property type="match status" value="1"/>
</dbReference>
<evidence type="ECO:0000313" key="13">
    <source>
        <dbReference type="Proteomes" id="UP001157186"/>
    </source>
</evidence>
<evidence type="ECO:0000256" key="6">
    <source>
        <dbReference type="ARBA" id="ARBA00023277"/>
    </source>
</evidence>
<dbReference type="EMBL" id="BSST01000001">
    <property type="protein sequence ID" value="GLX77453.1"/>
    <property type="molecule type" value="Genomic_DNA"/>
</dbReference>
<evidence type="ECO:0000256" key="2">
    <source>
        <dbReference type="ARBA" id="ARBA00009121"/>
    </source>
</evidence>
<keyword evidence="6" id="KW-0119">Carbohydrate metabolism</keyword>
<dbReference type="Gene3D" id="3.20.20.80">
    <property type="entry name" value="Glycosidases"/>
    <property type="match status" value="1"/>
</dbReference>
<keyword evidence="8" id="KW-0624">Polysaccharide degradation</keyword>
<dbReference type="Pfam" id="PF02839">
    <property type="entry name" value="CBM_5_12"/>
    <property type="match status" value="2"/>
</dbReference>
<dbReference type="PROSITE" id="PS51910">
    <property type="entry name" value="GH18_2"/>
    <property type="match status" value="1"/>
</dbReference>
<dbReference type="InterPro" id="IPR011583">
    <property type="entry name" value="Chitinase_II/V-like_cat"/>
</dbReference>
<keyword evidence="4 9" id="KW-0378">Hydrolase</keyword>
<feature type="chain" id="PRO_5045676029" description="chitinase" evidence="10">
    <location>
        <begin position="23"/>
        <end position="865"/>
    </location>
</feature>
<dbReference type="SUPFAM" id="SSF51445">
    <property type="entry name" value="(Trans)glycosidases"/>
    <property type="match status" value="1"/>
</dbReference>
<dbReference type="InterPro" id="IPR013783">
    <property type="entry name" value="Ig-like_fold"/>
</dbReference>
<dbReference type="Gene3D" id="3.10.50.10">
    <property type="match status" value="1"/>
</dbReference>
<dbReference type="CDD" id="cd11304">
    <property type="entry name" value="Cadherin_repeat"/>
    <property type="match status" value="1"/>
</dbReference>
<dbReference type="SUPFAM" id="SSF81296">
    <property type="entry name" value="E set domains"/>
    <property type="match status" value="1"/>
</dbReference>
<dbReference type="Pfam" id="PF00704">
    <property type="entry name" value="Glyco_hydro_18"/>
    <property type="match status" value="1"/>
</dbReference>
<proteinExistence type="inferred from homology"/>
<dbReference type="CDD" id="cd06548">
    <property type="entry name" value="GH18_chitinase"/>
    <property type="match status" value="1"/>
</dbReference>
<dbReference type="InterPro" id="IPR001579">
    <property type="entry name" value="Glyco_hydro_18_chit_AS"/>
</dbReference>
<organism evidence="12 13">
    <name type="scientific">Thalassotalea insulae</name>
    <dbReference type="NCBI Taxonomy" id="2056778"/>
    <lineage>
        <taxon>Bacteria</taxon>
        <taxon>Pseudomonadati</taxon>
        <taxon>Pseudomonadota</taxon>
        <taxon>Gammaproteobacteria</taxon>
        <taxon>Alteromonadales</taxon>
        <taxon>Colwelliaceae</taxon>
        <taxon>Thalassotalea</taxon>
    </lineage>
</organism>
<evidence type="ECO:0000256" key="10">
    <source>
        <dbReference type="SAM" id="SignalP"/>
    </source>
</evidence>
<dbReference type="InterPro" id="IPR014756">
    <property type="entry name" value="Ig_E-set"/>
</dbReference>
<dbReference type="SMART" id="SM00636">
    <property type="entry name" value="Glyco_18"/>
    <property type="match status" value="1"/>
</dbReference>
<keyword evidence="10" id="KW-0732">Signal</keyword>
<comment type="catalytic activity">
    <reaction evidence="1">
        <text>Random endo-hydrolysis of N-acetyl-beta-D-glucosaminide (1-&gt;4)-beta-linkages in chitin and chitodextrins.</text>
        <dbReference type="EC" id="3.2.1.14"/>
    </reaction>
</comment>
<dbReference type="SMART" id="SM00495">
    <property type="entry name" value="ChtBD3"/>
    <property type="match status" value="2"/>
</dbReference>
<feature type="signal peptide" evidence="10">
    <location>
        <begin position="1"/>
        <end position="22"/>
    </location>
</feature>
<dbReference type="SUPFAM" id="SSF54556">
    <property type="entry name" value="Chitinase insertion domain"/>
    <property type="match status" value="1"/>
</dbReference>
<dbReference type="Proteomes" id="UP001157186">
    <property type="component" value="Unassembled WGS sequence"/>
</dbReference>
<evidence type="ECO:0000313" key="12">
    <source>
        <dbReference type="EMBL" id="GLX77453.1"/>
    </source>
</evidence>
<dbReference type="SUPFAM" id="SSF49299">
    <property type="entry name" value="PKD domain"/>
    <property type="match status" value="1"/>
</dbReference>
<keyword evidence="5" id="KW-0146">Chitin degradation</keyword>
<dbReference type="InterPro" id="IPR017853">
    <property type="entry name" value="GH"/>
</dbReference>
<dbReference type="Gene3D" id="2.60.40.10">
    <property type="entry name" value="Immunoglobulins"/>
    <property type="match status" value="3"/>
</dbReference>
<dbReference type="PROSITE" id="PS01095">
    <property type="entry name" value="GH18_1"/>
    <property type="match status" value="1"/>
</dbReference>
<keyword evidence="7 9" id="KW-0326">Glycosidase</keyword>
<dbReference type="InterPro" id="IPR036573">
    <property type="entry name" value="CBM_sf_5/12"/>
</dbReference>
<evidence type="ECO:0000256" key="7">
    <source>
        <dbReference type="ARBA" id="ARBA00023295"/>
    </source>
</evidence>
<evidence type="ECO:0000256" key="3">
    <source>
        <dbReference type="ARBA" id="ARBA00012729"/>
    </source>
</evidence>
<sequence>MSNKLVAILTASVVAVSWQANATASKPSIDWTPQEYSFVEVNLDGQGSYKDLVKAKEQVDVRIKWNAWSGTGGNSYKVYFDNVIVNQGTLVAGTKSGVIEFPYRRAGRHSLTIALCDSDGCTRSDSKPIVIADTDGGHLAPLTMDVDPNNNDYAHQQDTVVGAYFVEWGIYGRDFDVSNIPAKNLTHLLYGFIPICGANESLKAVENGNSWRALQKACQGSNDYEVVIHDPWAAIQKALPGIDSNDPIRGTYAQLMALKQRYPDLKILPSVGGWTLSDPFHGLVNKANRDIFVASLKQFLKTWKFYDGVDIDWEFPGGDGANPDLGDPVNDGPAYILLMQELRTMLDELETETGREYTLTSAIGMGYDKIVDVNYAQAVQHMDYLFAMTYDFYGGWNNITGHQTGIFCGEHLSVEECDGTGFDDNGDPRKGPAYTADNGIKKLLGQGVPANKIVLGTAMYGRGWEGVKPEDTIGENPMTGEGSGKLSGTTANGVWEPGIQDYKGIKKVMLGNAGQGINGFEVFYDEQAQAAYVWNKSTGTLVSYDSARSVHAKGQYVRSLGLAGLFAWEVDADNGDILNAMHEGLADGTPINHKPVISLADTYTIKAGDTVEIEASATDQDNDLLSYSWSVDPALSPSGDDTALLTITAPEVSQQTDFVVTLSVSDGKASVSKSTTVTVHVQDPVNQPPVISPIADISLVENTQVAISVIATDPDNDSLTYSWHLPAGLSKQGSGANITLLAEKVAMDSSFMVTVTVSDSIYNVDEHFTVNVTNEHDNTTWNTNTIYYKGDKVVYLEVEYIAKWWTQGDVPSNGGVWEKVRVGNEWDPTVAYQGGEEVSYKGEKYQAKWWTKGEEPGVADVWKKQ</sequence>
<protein>
    <recommendedName>
        <fullName evidence="3">chitinase</fullName>
        <ecNumber evidence="3">3.2.1.14</ecNumber>
    </recommendedName>
</protein>
<name>A0ABQ6GN78_9GAMM</name>
<comment type="caution">
    <text evidence="12">The sequence shown here is derived from an EMBL/GenBank/DDBJ whole genome shotgun (WGS) entry which is preliminary data.</text>
</comment>
<evidence type="ECO:0000256" key="4">
    <source>
        <dbReference type="ARBA" id="ARBA00022801"/>
    </source>
</evidence>